<dbReference type="KEGG" id="aprs:BI364_02135"/>
<dbReference type="SUPFAM" id="SSF53474">
    <property type="entry name" value="alpha/beta-Hydrolases"/>
    <property type="match status" value="1"/>
</dbReference>
<reference evidence="2" key="1">
    <citation type="submission" date="2016-09" db="EMBL/GenBank/DDBJ databases">
        <title>Acidihalobacter prosperus F5.</title>
        <authorList>
            <person name="Khaleque H.N."/>
            <person name="Ramsay J.P."/>
            <person name="Kaksonen A.H."/>
            <person name="Boxall N.J."/>
            <person name="Watkin E.L.J."/>
        </authorList>
    </citation>
    <scope>NUCLEOTIDE SEQUENCE [LARGE SCALE GENOMIC DNA]</scope>
    <source>
        <strain evidence="2">F5</strain>
    </source>
</reference>
<proteinExistence type="predicted"/>
<dbReference type="InterPro" id="IPR029058">
    <property type="entry name" value="AB_hydrolase_fold"/>
</dbReference>
<evidence type="ECO:0000313" key="1">
    <source>
        <dbReference type="EMBL" id="AOU96966.1"/>
    </source>
</evidence>
<name>A0A1D8IKH2_9GAMM</name>
<sequence length="196" mass="20791">MRDHEPRVLLLPGIGDSAAGHWQSRWEASRPGFVRVRQRDWDAPAREDWCQTLEAALAQAGEGVVLAAHSLGCLLIAHWAMATRRQVRGALIVAPPDPDGLAFPTTATGFAPVPLRPLPFPSIVVASEDDPYASFDFAIGCARAWGGRLVSVGARGHINADSGLGDWTQGLDLLRELGVMDGGDGRGAAPQVQGVS</sequence>
<accession>A0A1D8IKH2</accession>
<dbReference type="Proteomes" id="UP000095401">
    <property type="component" value="Chromosome"/>
</dbReference>
<dbReference type="Gene3D" id="3.40.50.1820">
    <property type="entry name" value="alpha/beta hydrolase"/>
    <property type="match status" value="1"/>
</dbReference>
<evidence type="ECO:0008006" key="3">
    <source>
        <dbReference type="Google" id="ProtNLM"/>
    </source>
</evidence>
<dbReference type="Pfam" id="PF06821">
    <property type="entry name" value="Ser_hydrolase"/>
    <property type="match status" value="1"/>
</dbReference>
<keyword evidence="2" id="KW-1185">Reference proteome</keyword>
<dbReference type="InterPro" id="IPR010662">
    <property type="entry name" value="RBBP9/YdeN"/>
</dbReference>
<dbReference type="GO" id="GO:0016787">
    <property type="term" value="F:hydrolase activity"/>
    <property type="evidence" value="ECO:0007669"/>
    <property type="project" value="InterPro"/>
</dbReference>
<protein>
    <recommendedName>
        <fullName evidence="3">Alpha/beta hydrolase</fullName>
    </recommendedName>
</protein>
<dbReference type="AlphaFoldDB" id="A0A1D8IKH2"/>
<dbReference type="RefSeq" id="WP_070077358.1">
    <property type="nucleotide sequence ID" value="NZ_CP017415.1"/>
</dbReference>
<gene>
    <name evidence="1" type="ORF">BI364_02135</name>
</gene>
<evidence type="ECO:0000313" key="2">
    <source>
        <dbReference type="Proteomes" id="UP000095401"/>
    </source>
</evidence>
<organism evidence="1 2">
    <name type="scientific">Acidihalobacter yilgarnensis</name>
    <dbReference type="NCBI Taxonomy" id="2819280"/>
    <lineage>
        <taxon>Bacteria</taxon>
        <taxon>Pseudomonadati</taxon>
        <taxon>Pseudomonadota</taxon>
        <taxon>Gammaproteobacteria</taxon>
        <taxon>Chromatiales</taxon>
        <taxon>Ectothiorhodospiraceae</taxon>
        <taxon>Acidihalobacter</taxon>
    </lineage>
</organism>
<dbReference type="EMBL" id="CP017415">
    <property type="protein sequence ID" value="AOU96966.1"/>
    <property type="molecule type" value="Genomic_DNA"/>
</dbReference>